<gene>
    <name evidence="8" type="ORF">DXB65_14270</name>
</gene>
<evidence type="ECO:0000259" key="7">
    <source>
        <dbReference type="Pfam" id="PF14322"/>
    </source>
</evidence>
<evidence type="ECO:0000313" key="9">
    <source>
        <dbReference type="Proteomes" id="UP000260983"/>
    </source>
</evidence>
<feature type="domain" description="RagB/SusD" evidence="6">
    <location>
        <begin position="284"/>
        <end position="657"/>
    </location>
</feature>
<dbReference type="InterPro" id="IPR012944">
    <property type="entry name" value="SusD_RagB_dom"/>
</dbReference>
<accession>A0A3E5B9N7</accession>
<evidence type="ECO:0000256" key="1">
    <source>
        <dbReference type="ARBA" id="ARBA00004442"/>
    </source>
</evidence>
<organism evidence="8 9">
    <name type="scientific">Bacteroides oleiciplenus</name>
    <dbReference type="NCBI Taxonomy" id="626931"/>
    <lineage>
        <taxon>Bacteria</taxon>
        <taxon>Pseudomonadati</taxon>
        <taxon>Bacteroidota</taxon>
        <taxon>Bacteroidia</taxon>
        <taxon>Bacteroidales</taxon>
        <taxon>Bacteroidaceae</taxon>
        <taxon>Bacteroides</taxon>
    </lineage>
</organism>
<reference evidence="8 9" key="1">
    <citation type="submission" date="2018-08" db="EMBL/GenBank/DDBJ databases">
        <title>A genome reference for cultivated species of the human gut microbiota.</title>
        <authorList>
            <person name="Zou Y."/>
            <person name="Xue W."/>
            <person name="Luo G."/>
        </authorList>
    </citation>
    <scope>NUCLEOTIDE SEQUENCE [LARGE SCALE GENOMIC DNA]</scope>
    <source>
        <strain evidence="8 9">OM05-15BH</strain>
    </source>
</reference>
<dbReference type="SUPFAM" id="SSF48452">
    <property type="entry name" value="TPR-like"/>
    <property type="match status" value="1"/>
</dbReference>
<feature type="domain" description="SusD-like N-terminal" evidence="7">
    <location>
        <begin position="65"/>
        <end position="224"/>
    </location>
</feature>
<evidence type="ECO:0000256" key="5">
    <source>
        <dbReference type="ARBA" id="ARBA00023237"/>
    </source>
</evidence>
<comment type="caution">
    <text evidence="8">The sequence shown here is derived from an EMBL/GenBank/DDBJ whole genome shotgun (WGS) entry which is preliminary data.</text>
</comment>
<evidence type="ECO:0000313" key="8">
    <source>
        <dbReference type="EMBL" id="RGN34253.1"/>
    </source>
</evidence>
<comment type="subcellular location">
    <subcellularLocation>
        <location evidence="1">Cell outer membrane</location>
    </subcellularLocation>
</comment>
<keyword evidence="4" id="KW-0472">Membrane</keyword>
<dbReference type="InterPro" id="IPR033985">
    <property type="entry name" value="SusD-like_N"/>
</dbReference>
<dbReference type="InterPro" id="IPR011990">
    <property type="entry name" value="TPR-like_helical_dom_sf"/>
</dbReference>
<dbReference type="Proteomes" id="UP000260983">
    <property type="component" value="Unassembled WGS sequence"/>
</dbReference>
<evidence type="ECO:0000256" key="2">
    <source>
        <dbReference type="ARBA" id="ARBA00006275"/>
    </source>
</evidence>
<sequence length="658" mass="75422">MKKILLGTCLFFILGVNTSCTDVLDKRPLDTYIEEDIWSSAALAQDNIYREYGMLRSLGHMDGADDFGDQQSDLSLTNWVSSRNKSDAGWTISNNFGWNKFGNVRNINIAIRNLNNPVYRAAITESEANHLLGQCYLIKAALYFQQARKFGGWIIVDDVLDEWGDDSGDADAIAKLKLPRASMKETYDYIINDLLNEEHINLLKVDVPSGQVGRGAAYALLSEIGIHGGTYLNYYGEADPKTYYEKAIWAVEQLDALNKYSLEAAENYHSMFDDYSYSSSTSKEVILGMYRNKQYSQTKDEEFRRRYGKMMRSMIDENKFNYSFQPFGTLELNGYGSYYPDPRTIEDAYYVVDEDGKARRWEESQRFKNNFNIVEEDAAQAKYYKNATEGIRKKRVLKEASSYTSVSDAMFGNRDKRFYENIVYDGSQYMQCTVYTRTGGNYYPDSWKKANNRESGTTTGYAFKKYVPQTFTLGDGVPQLDMVVAVIFRLGRCYLNAAEAYLNLGNDTKAREYINKTRTVHGGLPALTEETGSELKKIYMDERCAELSLENDRYWTLLRTSLSWGVQGVDGYHDPSQKAGHIARMSGTKEVPYLLIEVPGDFKVQEDFMKPNAYSYIPTPYVSTDDLKVFTAWKRYLLPVPQSEMEMNENLVQNENWK</sequence>
<dbReference type="EMBL" id="QSUL01000009">
    <property type="protein sequence ID" value="RGN34253.1"/>
    <property type="molecule type" value="Genomic_DNA"/>
</dbReference>
<dbReference type="Gene3D" id="1.25.40.390">
    <property type="match status" value="1"/>
</dbReference>
<evidence type="ECO:0000256" key="3">
    <source>
        <dbReference type="ARBA" id="ARBA00022729"/>
    </source>
</evidence>
<dbReference type="Pfam" id="PF07980">
    <property type="entry name" value="SusD_RagB"/>
    <property type="match status" value="1"/>
</dbReference>
<keyword evidence="3" id="KW-0732">Signal</keyword>
<evidence type="ECO:0000256" key="4">
    <source>
        <dbReference type="ARBA" id="ARBA00023136"/>
    </source>
</evidence>
<keyword evidence="5" id="KW-0998">Cell outer membrane</keyword>
<proteinExistence type="inferred from homology"/>
<evidence type="ECO:0000259" key="6">
    <source>
        <dbReference type="Pfam" id="PF07980"/>
    </source>
</evidence>
<protein>
    <submittedName>
        <fullName evidence="8">RagB/SusD family nutrient uptake outer membrane protein</fullName>
    </submittedName>
</protein>
<dbReference type="Pfam" id="PF14322">
    <property type="entry name" value="SusD-like_3"/>
    <property type="match status" value="1"/>
</dbReference>
<name>A0A3E5B9N7_9BACE</name>
<dbReference type="RefSeq" id="WP_117724632.1">
    <property type="nucleotide sequence ID" value="NZ_QSUL01000009.1"/>
</dbReference>
<comment type="similarity">
    <text evidence="2">Belongs to the SusD family.</text>
</comment>
<dbReference type="GO" id="GO:0009279">
    <property type="term" value="C:cell outer membrane"/>
    <property type="evidence" value="ECO:0007669"/>
    <property type="project" value="UniProtKB-SubCell"/>
</dbReference>
<dbReference type="AlphaFoldDB" id="A0A3E5B9N7"/>